<dbReference type="AlphaFoldDB" id="F0SD44"/>
<reference evidence="1 2" key="1">
    <citation type="journal article" date="2011" name="Stand. Genomic Sci.">
        <title>Complete genome sequence of the gliding, heparinolytic Pedobacter saltans type strain (113).</title>
        <authorList>
            <person name="Liolios K."/>
            <person name="Sikorski J."/>
            <person name="Lu M."/>
            <person name="Nolan M."/>
            <person name="Lapidus A."/>
            <person name="Lucas S."/>
            <person name="Hammon N."/>
            <person name="Deshpande S."/>
            <person name="Cheng J.F."/>
            <person name="Tapia R."/>
            <person name="Han C."/>
            <person name="Goodwin L."/>
            <person name="Pitluck S."/>
            <person name="Huntemann M."/>
            <person name="Ivanova N."/>
            <person name="Pagani I."/>
            <person name="Mavromatis K."/>
            <person name="Ovchinikova G."/>
            <person name="Pati A."/>
            <person name="Chen A."/>
            <person name="Palaniappan K."/>
            <person name="Land M."/>
            <person name="Hauser L."/>
            <person name="Brambilla E.M."/>
            <person name="Kotsyurbenko O."/>
            <person name="Rohde M."/>
            <person name="Tindall B.J."/>
            <person name="Abt B."/>
            <person name="Goker M."/>
            <person name="Detter J.C."/>
            <person name="Woyke T."/>
            <person name="Bristow J."/>
            <person name="Eisen J.A."/>
            <person name="Markowitz V."/>
            <person name="Hugenholtz P."/>
            <person name="Klenk H.P."/>
            <person name="Kyrpides N.C."/>
        </authorList>
    </citation>
    <scope>NUCLEOTIDE SEQUENCE [LARGE SCALE GENOMIC DNA]</scope>
    <source>
        <strain evidence="2">ATCC 51119 / DSM 12145 / JCM 21818 / LMG 10337 / NBRC 100064 / NCIMB 13643</strain>
    </source>
</reference>
<gene>
    <name evidence="1" type="ordered locus">Pedsa_1233</name>
</gene>
<name>F0SD44_PSESL</name>
<evidence type="ECO:0000313" key="1">
    <source>
        <dbReference type="EMBL" id="ADY51801.1"/>
    </source>
</evidence>
<reference evidence="2" key="2">
    <citation type="submission" date="2011-02" db="EMBL/GenBank/DDBJ databases">
        <title>The complete genome of Pedobacter saltans DSM 12145.</title>
        <authorList>
            <consortium name="US DOE Joint Genome Institute (JGI-PGF)"/>
            <person name="Lucas S."/>
            <person name="Copeland A."/>
            <person name="Lapidus A."/>
            <person name="Bruce D."/>
            <person name="Goodwin L."/>
            <person name="Pitluck S."/>
            <person name="Kyrpides N."/>
            <person name="Mavromatis K."/>
            <person name="Pagani I."/>
            <person name="Ivanova N."/>
            <person name="Ovchinnikova G."/>
            <person name="Lu M."/>
            <person name="Detter J.C."/>
            <person name="Han C."/>
            <person name="Land M."/>
            <person name="Hauser L."/>
            <person name="Markowitz V."/>
            <person name="Cheng J.-F."/>
            <person name="Hugenholtz P."/>
            <person name="Woyke T."/>
            <person name="Wu D."/>
            <person name="Tindall B."/>
            <person name="Pomrenke H.G."/>
            <person name="Brambilla E."/>
            <person name="Klenk H.-P."/>
            <person name="Eisen J.A."/>
        </authorList>
    </citation>
    <scope>NUCLEOTIDE SEQUENCE [LARGE SCALE GENOMIC DNA]</scope>
    <source>
        <strain evidence="2">ATCC 51119 / DSM 12145 / JCM 21818 / LMG 10337 / NBRC 100064 / NCIMB 13643</strain>
    </source>
</reference>
<organism evidence="1 2">
    <name type="scientific">Pseudopedobacter saltans (strain ATCC 51119 / DSM 12145 / JCM 21818 / CCUG 39354 / LMG 10337 / NBRC 100064 / NCIMB 13643)</name>
    <name type="common">Pedobacter saltans</name>
    <dbReference type="NCBI Taxonomy" id="762903"/>
    <lineage>
        <taxon>Bacteria</taxon>
        <taxon>Pseudomonadati</taxon>
        <taxon>Bacteroidota</taxon>
        <taxon>Sphingobacteriia</taxon>
        <taxon>Sphingobacteriales</taxon>
        <taxon>Sphingobacteriaceae</taxon>
        <taxon>Pseudopedobacter</taxon>
    </lineage>
</organism>
<sequence>METPKLNTLKKELQQLSAYELATHLTRIAKYKTENKELLNFLLFYQNDVDGYIGEIKAIISESFIELNYSDYAKIKQLRKLVRIMNKHIKFVSDKRQETELLLYFCNMFIEKRLYRTKLKALKNIFVRQYVRIAKCIAKMEEDLQFDYSKELENLEEKIKVNKISFE</sequence>
<dbReference type="eggNOG" id="ENOG5031EUD">
    <property type="taxonomic scope" value="Bacteria"/>
</dbReference>
<protein>
    <submittedName>
        <fullName evidence="1">Uncharacterized protein</fullName>
    </submittedName>
</protein>
<dbReference type="RefSeq" id="WP_013632300.1">
    <property type="nucleotide sequence ID" value="NC_015177.1"/>
</dbReference>
<dbReference type="EMBL" id="CP002545">
    <property type="protein sequence ID" value="ADY51801.1"/>
    <property type="molecule type" value="Genomic_DNA"/>
</dbReference>
<accession>F0SD44</accession>
<evidence type="ECO:0000313" key="2">
    <source>
        <dbReference type="Proteomes" id="UP000000310"/>
    </source>
</evidence>
<dbReference type="KEGG" id="psn:Pedsa_1233"/>
<dbReference type="HOGENOM" id="CLU_1666908_0_0_10"/>
<proteinExistence type="predicted"/>
<dbReference type="OrthoDB" id="978748at2"/>
<dbReference type="Proteomes" id="UP000000310">
    <property type="component" value="Chromosome"/>
</dbReference>
<dbReference type="STRING" id="762903.Pedsa_1233"/>
<keyword evidence="2" id="KW-1185">Reference proteome</keyword>